<dbReference type="AlphaFoldDB" id="A0A8J6CCM3"/>
<evidence type="ECO:0000256" key="2">
    <source>
        <dbReference type="ARBA" id="ARBA00022448"/>
    </source>
</evidence>
<evidence type="ECO:0000313" key="8">
    <source>
        <dbReference type="Proteomes" id="UP000751190"/>
    </source>
</evidence>
<evidence type="ECO:0000256" key="4">
    <source>
        <dbReference type="ARBA" id="ARBA00022989"/>
    </source>
</evidence>
<feature type="transmembrane region" description="Helical" evidence="6">
    <location>
        <begin position="62"/>
        <end position="81"/>
    </location>
</feature>
<keyword evidence="8" id="KW-1185">Reference proteome</keyword>
<dbReference type="PANTHER" id="PTHR23504:SF15">
    <property type="entry name" value="MAJOR FACILITATOR SUPERFAMILY (MFS) PROFILE DOMAIN-CONTAINING PROTEIN"/>
    <property type="match status" value="1"/>
</dbReference>
<proteinExistence type="predicted"/>
<feature type="transmembrane region" description="Helical" evidence="6">
    <location>
        <begin position="210"/>
        <end position="229"/>
    </location>
</feature>
<keyword evidence="5 6" id="KW-0472">Membrane</keyword>
<dbReference type="OMA" id="CANGAMP"/>
<accession>A0A8J6CCM3</accession>
<dbReference type="PANTHER" id="PTHR23504">
    <property type="entry name" value="MAJOR FACILITATOR SUPERFAMILY DOMAIN-CONTAINING PROTEIN 10"/>
    <property type="match status" value="1"/>
</dbReference>
<feature type="transmembrane region" description="Helical" evidence="6">
    <location>
        <begin position="289"/>
        <end position="310"/>
    </location>
</feature>
<keyword evidence="4 6" id="KW-1133">Transmembrane helix</keyword>
<dbReference type="Proteomes" id="UP000751190">
    <property type="component" value="Unassembled WGS sequence"/>
</dbReference>
<evidence type="ECO:0008006" key="9">
    <source>
        <dbReference type="Google" id="ProtNLM"/>
    </source>
</evidence>
<dbReference type="GO" id="GO:0016020">
    <property type="term" value="C:membrane"/>
    <property type="evidence" value="ECO:0007669"/>
    <property type="project" value="UniProtKB-SubCell"/>
</dbReference>
<feature type="transmembrane region" description="Helical" evidence="6">
    <location>
        <begin position="322"/>
        <end position="343"/>
    </location>
</feature>
<comment type="caution">
    <text evidence="7">The sequence shown here is derived from an EMBL/GenBank/DDBJ whole genome shotgun (WGS) entry which is preliminary data.</text>
</comment>
<dbReference type="InterPro" id="IPR011701">
    <property type="entry name" value="MFS"/>
</dbReference>
<feature type="transmembrane region" description="Helical" evidence="6">
    <location>
        <begin position="12"/>
        <end position="32"/>
    </location>
</feature>
<dbReference type="EMBL" id="JAGTXO010000002">
    <property type="protein sequence ID" value="KAG8470047.1"/>
    <property type="molecule type" value="Genomic_DNA"/>
</dbReference>
<organism evidence="7 8">
    <name type="scientific">Diacronema lutheri</name>
    <name type="common">Unicellular marine alga</name>
    <name type="synonym">Monochrysis lutheri</name>
    <dbReference type="NCBI Taxonomy" id="2081491"/>
    <lineage>
        <taxon>Eukaryota</taxon>
        <taxon>Haptista</taxon>
        <taxon>Haptophyta</taxon>
        <taxon>Pavlovophyceae</taxon>
        <taxon>Pavlovales</taxon>
        <taxon>Pavlovaceae</taxon>
        <taxon>Diacronema</taxon>
    </lineage>
</organism>
<sequence>MLSGYARHVRALALLVAVRAASATIVAAPTLIRLAQRPRDDATDALGVTETADAQARLNQQCVKLSLVAFFVAVGVCSPMLPDHYVRLGSTASRYGQGVAAYSAAQLVGGITMGAASDWLGHRPVLVVASLGTAASLLMCTAVRSPTNLVAVRAVSGLFAGIVAVARGAVGAGVAERERPLRIAELSAAGSLGLTLGPLLVALLGSNGRIGLVFGIAAALNLLSAAASARLMRPVDSARAASEARDGAACARQARGARTARDGAACARPARAGRRIVAQQRGDRFSQPLAQLMACAFTCSFAFTAGFSTYPLLAQRRYGFGAAQLGVLYAAVSATNAFALPHISRNAVARLGARGTARAAQALLGVAIAAVPLAPSRALHVCAFGLHVIAFQLADGCLASLASAASARGEQGRAQGMLQAATAAARICSPLVCARLFSASLAIDSAGPWRPCANGAMPFIFAGAGAMLCAALVR</sequence>
<protein>
    <recommendedName>
        <fullName evidence="9">Major facilitator superfamily (MFS) profile domain-containing protein</fullName>
    </recommendedName>
</protein>
<evidence type="ECO:0000256" key="3">
    <source>
        <dbReference type="ARBA" id="ARBA00022692"/>
    </source>
</evidence>
<name>A0A8J6CCM3_DIALT</name>
<dbReference type="GO" id="GO:0022857">
    <property type="term" value="F:transmembrane transporter activity"/>
    <property type="evidence" value="ECO:0007669"/>
    <property type="project" value="InterPro"/>
</dbReference>
<evidence type="ECO:0000313" key="7">
    <source>
        <dbReference type="EMBL" id="KAG8470047.1"/>
    </source>
</evidence>
<evidence type="ECO:0000256" key="5">
    <source>
        <dbReference type="ARBA" id="ARBA00023136"/>
    </source>
</evidence>
<comment type="subcellular location">
    <subcellularLocation>
        <location evidence="1">Membrane</location>
        <topology evidence="1">Multi-pass membrane protein</topology>
    </subcellularLocation>
</comment>
<keyword evidence="3 6" id="KW-0812">Transmembrane</keyword>
<dbReference type="Pfam" id="PF07690">
    <property type="entry name" value="MFS_1"/>
    <property type="match status" value="1"/>
</dbReference>
<keyword evidence="2" id="KW-0813">Transport</keyword>
<evidence type="ECO:0000256" key="6">
    <source>
        <dbReference type="SAM" id="Phobius"/>
    </source>
</evidence>
<feature type="transmembrane region" description="Helical" evidence="6">
    <location>
        <begin position="125"/>
        <end position="144"/>
    </location>
</feature>
<dbReference type="Gene3D" id="1.20.1250.20">
    <property type="entry name" value="MFS general substrate transporter like domains"/>
    <property type="match status" value="1"/>
</dbReference>
<feature type="transmembrane region" description="Helical" evidence="6">
    <location>
        <begin position="150"/>
        <end position="174"/>
    </location>
</feature>
<evidence type="ECO:0000256" key="1">
    <source>
        <dbReference type="ARBA" id="ARBA00004141"/>
    </source>
</evidence>
<dbReference type="InterPro" id="IPR036259">
    <property type="entry name" value="MFS_trans_sf"/>
</dbReference>
<dbReference type="SUPFAM" id="SSF103473">
    <property type="entry name" value="MFS general substrate transporter"/>
    <property type="match status" value="1"/>
</dbReference>
<feature type="transmembrane region" description="Helical" evidence="6">
    <location>
        <begin position="186"/>
        <end position="204"/>
    </location>
</feature>
<reference evidence="7" key="1">
    <citation type="submission" date="2021-05" db="EMBL/GenBank/DDBJ databases">
        <title>The genome of the haptophyte Pavlova lutheri (Diacronema luteri, Pavlovales) - a model for lipid biosynthesis in eukaryotic algae.</title>
        <authorList>
            <person name="Hulatt C.J."/>
            <person name="Posewitz M.C."/>
        </authorList>
    </citation>
    <scope>NUCLEOTIDE SEQUENCE</scope>
    <source>
        <strain evidence="7">NIVA-4/92</strain>
    </source>
</reference>
<gene>
    <name evidence="7" type="ORF">KFE25_006502</name>
</gene>